<dbReference type="VEuPathDB" id="MicrosporidiaDB:VCUG_02226"/>
<dbReference type="STRING" id="948595.L2GSM8"/>
<dbReference type="HOGENOM" id="CLU_497993_0_0_1"/>
<dbReference type="InParanoid" id="L2GSM8"/>
<proteinExistence type="predicted"/>
<reference evidence="2" key="1">
    <citation type="submission" date="2011-03" db="EMBL/GenBank/DDBJ databases">
        <title>The genome sequence of Vavraia culicis strain floridensis.</title>
        <authorList>
            <consortium name="The Broad Institute Genome Sequencing Platform"/>
            <person name="Cuomo C."/>
            <person name="Becnel J."/>
            <person name="Sanscrainte N."/>
            <person name="Young S.K."/>
            <person name="Zeng Q."/>
            <person name="Gargeya S."/>
            <person name="Fitzgerald M."/>
            <person name="Haas B."/>
            <person name="Abouelleil A."/>
            <person name="Alvarado L."/>
            <person name="Arachchi H.M."/>
            <person name="Berlin A."/>
            <person name="Chapman S.B."/>
            <person name="Gearin G."/>
            <person name="Goldberg J."/>
            <person name="Griggs A."/>
            <person name="Gujja S."/>
            <person name="Hansen M."/>
            <person name="Heiman D."/>
            <person name="Howarth C."/>
            <person name="Larimer J."/>
            <person name="Lui A."/>
            <person name="MacDonald P.J.P."/>
            <person name="McCowen C."/>
            <person name="Montmayeur A."/>
            <person name="Murphy C."/>
            <person name="Neiman D."/>
            <person name="Pearson M."/>
            <person name="Priest M."/>
            <person name="Roberts A."/>
            <person name="Saif S."/>
            <person name="Shea T."/>
            <person name="Sisk P."/>
            <person name="Stolte C."/>
            <person name="Sykes S."/>
            <person name="Wortman J."/>
            <person name="Nusbaum C."/>
            <person name="Birren B."/>
        </authorList>
    </citation>
    <scope>NUCLEOTIDE SEQUENCE [LARGE SCALE GENOMIC DNA]</scope>
    <source>
        <strain evidence="2">floridensis</strain>
    </source>
</reference>
<evidence type="ECO:0000313" key="1">
    <source>
        <dbReference type="EMBL" id="ELA46298.1"/>
    </source>
</evidence>
<protein>
    <submittedName>
        <fullName evidence="1">Uncharacterized protein</fullName>
    </submittedName>
</protein>
<evidence type="ECO:0000313" key="2">
    <source>
        <dbReference type="Proteomes" id="UP000011081"/>
    </source>
</evidence>
<name>L2GSM8_VAVCU</name>
<dbReference type="RefSeq" id="XP_008075237.1">
    <property type="nucleotide sequence ID" value="XM_008077046.1"/>
</dbReference>
<keyword evidence="2" id="KW-1185">Reference proteome</keyword>
<sequence>MKRKRITLCVRKKTKKCNNASADCVNVLSEKKRSTMRIKIGRQGAGGCTKGIMNDCRIVAQDEVLDQVLVEDQTEKIDEEKREKVRGKAQLRARKGKMAGNRNEKENVINQGIVNEQVSEDRGIAKNKTIRESIDRAKKALNARSVSKATRKKTGSTGISTVKGGVKQGIRIGPKTICAEDGTVGSSDGIIGVKGVNLEDDDTKEKENLNSAVIANKSQSKAVDYPVVVGRSDKSVGKKRVVSGRGIERARKLKGRTVKILQKGSNPDEINRKVINNTPSGNQKDSYQLMEEAVNAERLENQNLSGEQSVLSPQGIIDNIMEKGSDFDEVMQTVIQEQFSDQVQAITRIMCEEDHALLIFIDPYIECVVKSLIKTRCAEHHDNVHFLDVDGAKDETLYGELEDHSSFAFLTTRNAMVVEKMERRIRSRFNNVKIFFGYLKGCKIPVELIRSTYLSHKYGVQRCDFYNFLKVFKPLHVAVILCWMKKGLSRSRLVPTMKDFLFKVSEMKNVSDKEIIDAFYEVESTKIVRKNKFNGDYYKLVEYIKKEMPFYMKRLI</sequence>
<organism evidence="1 2">
    <name type="scientific">Vavraia culicis (isolate floridensis)</name>
    <name type="common">Microsporidian parasite</name>
    <dbReference type="NCBI Taxonomy" id="948595"/>
    <lineage>
        <taxon>Eukaryota</taxon>
        <taxon>Fungi</taxon>
        <taxon>Fungi incertae sedis</taxon>
        <taxon>Microsporidia</taxon>
        <taxon>Pleistophoridae</taxon>
        <taxon>Vavraia</taxon>
    </lineage>
</organism>
<dbReference type="GeneID" id="19880091"/>
<dbReference type="Proteomes" id="UP000011081">
    <property type="component" value="Unassembled WGS sequence"/>
</dbReference>
<dbReference type="OrthoDB" id="2189670at2759"/>
<gene>
    <name evidence="1" type="ORF">VCUG_02226</name>
</gene>
<dbReference type="EMBL" id="GL877452">
    <property type="protein sequence ID" value="ELA46298.1"/>
    <property type="molecule type" value="Genomic_DNA"/>
</dbReference>
<dbReference type="AlphaFoldDB" id="L2GSM8"/>
<accession>L2GSM8</accession>